<comment type="caution">
    <text evidence="4">The sequence shown here is derived from an EMBL/GenBank/DDBJ whole genome shotgun (WGS) entry which is preliminary data.</text>
</comment>
<evidence type="ECO:0000259" key="3">
    <source>
        <dbReference type="PROSITE" id="PS51186"/>
    </source>
</evidence>
<dbReference type="Gene3D" id="3.40.630.30">
    <property type="match status" value="1"/>
</dbReference>
<dbReference type="InterPro" id="IPR000182">
    <property type="entry name" value="GNAT_dom"/>
</dbReference>
<feature type="domain" description="N-acetyltransferase" evidence="3">
    <location>
        <begin position="146"/>
        <end position="282"/>
    </location>
</feature>
<evidence type="ECO:0000256" key="2">
    <source>
        <dbReference type="ARBA" id="ARBA00023315"/>
    </source>
</evidence>
<dbReference type="Pfam" id="PF00583">
    <property type="entry name" value="Acetyltransf_1"/>
    <property type="match status" value="1"/>
</dbReference>
<dbReference type="CDD" id="cd04301">
    <property type="entry name" value="NAT_SF"/>
    <property type="match status" value="1"/>
</dbReference>
<evidence type="ECO:0000313" key="5">
    <source>
        <dbReference type="Proteomes" id="UP001500305"/>
    </source>
</evidence>
<reference evidence="4 5" key="1">
    <citation type="journal article" date="2019" name="Int. J. Syst. Evol. Microbiol.">
        <title>The Global Catalogue of Microorganisms (GCM) 10K type strain sequencing project: providing services to taxonomists for standard genome sequencing and annotation.</title>
        <authorList>
            <consortium name="The Broad Institute Genomics Platform"/>
            <consortium name="The Broad Institute Genome Sequencing Center for Infectious Disease"/>
            <person name="Wu L."/>
            <person name="Ma J."/>
        </authorList>
    </citation>
    <scope>NUCLEOTIDE SEQUENCE [LARGE SCALE GENOMIC DNA]</scope>
    <source>
        <strain evidence="4 5">JCM 7356</strain>
    </source>
</reference>
<proteinExistence type="predicted"/>
<protein>
    <submittedName>
        <fullName evidence="4">GNAT family N-acetyltransferase</fullName>
    </submittedName>
</protein>
<dbReference type="Proteomes" id="UP001500305">
    <property type="component" value="Unassembled WGS sequence"/>
</dbReference>
<dbReference type="EMBL" id="BAAATR010000024">
    <property type="protein sequence ID" value="GAA2259411.1"/>
    <property type="molecule type" value="Genomic_DNA"/>
</dbReference>
<organism evidence="4 5">
    <name type="scientific">Kitasatospora cystarginea</name>
    <dbReference type="NCBI Taxonomy" id="58350"/>
    <lineage>
        <taxon>Bacteria</taxon>
        <taxon>Bacillati</taxon>
        <taxon>Actinomycetota</taxon>
        <taxon>Actinomycetes</taxon>
        <taxon>Kitasatosporales</taxon>
        <taxon>Streptomycetaceae</taxon>
        <taxon>Kitasatospora</taxon>
    </lineage>
</organism>
<dbReference type="RefSeq" id="WP_344638694.1">
    <property type="nucleotide sequence ID" value="NZ_BAAATR010000024.1"/>
</dbReference>
<dbReference type="InterPro" id="IPR050832">
    <property type="entry name" value="Bact_Acetyltransf"/>
</dbReference>
<evidence type="ECO:0000313" key="4">
    <source>
        <dbReference type="EMBL" id="GAA2259411.1"/>
    </source>
</evidence>
<dbReference type="InterPro" id="IPR016181">
    <property type="entry name" value="Acyl_CoA_acyltransferase"/>
</dbReference>
<dbReference type="PANTHER" id="PTHR43877">
    <property type="entry name" value="AMINOALKYLPHOSPHONATE N-ACETYLTRANSFERASE-RELATED-RELATED"/>
    <property type="match status" value="1"/>
</dbReference>
<keyword evidence="2" id="KW-0012">Acyltransferase</keyword>
<keyword evidence="5" id="KW-1185">Reference proteome</keyword>
<name>A0ABN3EI00_9ACTN</name>
<gene>
    <name evidence="4" type="ORF">GCM10010430_49350</name>
</gene>
<dbReference type="PROSITE" id="PS51186">
    <property type="entry name" value="GNAT"/>
    <property type="match status" value="1"/>
</dbReference>
<dbReference type="SUPFAM" id="SSF55729">
    <property type="entry name" value="Acyl-CoA N-acyltransferases (Nat)"/>
    <property type="match status" value="1"/>
</dbReference>
<sequence length="282" mass="29744">MTWTLSSSLDEFRSAAGTFLAAHPAENTVLLTLVDRLAAVDSDSHEQPPRFGWWRPGPGAPVAGVFLQTPPRQLRLGLTPPQAGAELAELLRAQGVEPGGVGGGKAPVEAFGAAWCRGGRATARVRTNERLHRLGELVEPSPAPGGRARPATVDDRELLTDWLAAFAAEIGASHPADLGAMVDRRTALGELRIWEDGGRPVSFAGVSPVLAGMSRIAPVFTPPELRGRGYASAVVAAGSVHARRAGAEEVVLYTDLANPTSNSIYRKLGYRPVEDGLVLELG</sequence>
<accession>A0ABN3EI00</accession>
<evidence type="ECO:0000256" key="1">
    <source>
        <dbReference type="ARBA" id="ARBA00022679"/>
    </source>
</evidence>
<keyword evidence="1" id="KW-0808">Transferase</keyword>